<organism evidence="10 11">
    <name type="scientific">Syntrophotalea acetylenivorans</name>
    <dbReference type="NCBI Taxonomy" id="1842532"/>
    <lineage>
        <taxon>Bacteria</taxon>
        <taxon>Pseudomonadati</taxon>
        <taxon>Thermodesulfobacteriota</taxon>
        <taxon>Desulfuromonadia</taxon>
        <taxon>Desulfuromonadales</taxon>
        <taxon>Syntrophotaleaceae</taxon>
        <taxon>Syntrophotalea</taxon>
    </lineage>
</organism>
<dbReference type="Gene3D" id="1.20.81.30">
    <property type="entry name" value="Type II secretion system (T2SS), domain F"/>
    <property type="match status" value="2"/>
</dbReference>
<evidence type="ECO:0000256" key="6">
    <source>
        <dbReference type="ARBA" id="ARBA00022989"/>
    </source>
</evidence>
<evidence type="ECO:0000256" key="7">
    <source>
        <dbReference type="ARBA" id="ARBA00023136"/>
    </source>
</evidence>
<comment type="subcellular location">
    <subcellularLocation>
        <location evidence="1">Cell inner membrane</location>
        <topology evidence="1">Multi-pass membrane protein</topology>
    </subcellularLocation>
</comment>
<evidence type="ECO:0000256" key="5">
    <source>
        <dbReference type="ARBA" id="ARBA00022692"/>
    </source>
</evidence>
<feature type="transmembrane region" description="Helical" evidence="8">
    <location>
        <begin position="217"/>
        <end position="243"/>
    </location>
</feature>
<dbReference type="RefSeq" id="WP_072283832.1">
    <property type="nucleotide sequence ID" value="NZ_CP015519.1"/>
</dbReference>
<dbReference type="InterPro" id="IPR003004">
    <property type="entry name" value="GspF/PilC"/>
</dbReference>
<reference evidence="10 11" key="1">
    <citation type="journal article" date="2017" name="Genome Announc.">
        <title>Complete Genome Sequences of Two Acetylene-Fermenting Pelobacter acetylenicus Strains.</title>
        <authorList>
            <person name="Sutton J.M."/>
            <person name="Baesman S.M."/>
            <person name="Fierst J.L."/>
            <person name="Poret-Peterson A.T."/>
            <person name="Oremland R.S."/>
            <person name="Dunlap D.S."/>
            <person name="Akob D.M."/>
        </authorList>
    </citation>
    <scope>NUCLEOTIDE SEQUENCE [LARGE SCALE GENOMIC DNA]</scope>
    <source>
        <strain evidence="10 11">SFB93</strain>
    </source>
</reference>
<dbReference type="PRINTS" id="PR00812">
    <property type="entry name" value="BCTERIALGSPF"/>
</dbReference>
<name>A0A1L3GQC5_9BACT</name>
<dbReference type="PANTHER" id="PTHR30012">
    <property type="entry name" value="GENERAL SECRETION PATHWAY PROTEIN"/>
    <property type="match status" value="1"/>
</dbReference>
<dbReference type="AlphaFoldDB" id="A0A1L3GQC5"/>
<dbReference type="GO" id="GO:0005886">
    <property type="term" value="C:plasma membrane"/>
    <property type="evidence" value="ECO:0007669"/>
    <property type="project" value="UniProtKB-SubCell"/>
</dbReference>
<accession>A0A1L3GQC5</accession>
<evidence type="ECO:0000313" key="10">
    <source>
        <dbReference type="EMBL" id="APG27868.1"/>
    </source>
</evidence>
<feature type="transmembrane region" description="Helical" evidence="8">
    <location>
        <begin position="381"/>
        <end position="402"/>
    </location>
</feature>
<dbReference type="InterPro" id="IPR018076">
    <property type="entry name" value="T2SS_GspF_dom"/>
</dbReference>
<keyword evidence="11" id="KW-1185">Reference proteome</keyword>
<dbReference type="GO" id="GO:0015628">
    <property type="term" value="P:protein secretion by the type II secretion system"/>
    <property type="evidence" value="ECO:0007669"/>
    <property type="project" value="TreeGrafter"/>
</dbReference>
<proteinExistence type="inferred from homology"/>
<dbReference type="Proteomes" id="UP000182517">
    <property type="component" value="Chromosome"/>
</dbReference>
<comment type="similarity">
    <text evidence="2">Belongs to the GSP F family.</text>
</comment>
<evidence type="ECO:0000256" key="8">
    <source>
        <dbReference type="SAM" id="Phobius"/>
    </source>
</evidence>
<dbReference type="PANTHER" id="PTHR30012:SF4">
    <property type="entry name" value="MSHA BIOGENESIS PROTEIN MSHG"/>
    <property type="match status" value="1"/>
</dbReference>
<dbReference type="EMBL" id="CP015519">
    <property type="protein sequence ID" value="APG27868.1"/>
    <property type="molecule type" value="Genomic_DNA"/>
</dbReference>
<evidence type="ECO:0000256" key="1">
    <source>
        <dbReference type="ARBA" id="ARBA00004429"/>
    </source>
</evidence>
<dbReference type="InterPro" id="IPR042094">
    <property type="entry name" value="T2SS_GspF_sf"/>
</dbReference>
<evidence type="ECO:0000259" key="9">
    <source>
        <dbReference type="Pfam" id="PF00482"/>
    </source>
</evidence>
<sequence length="411" mass="44854">MAQFSYKARSHSGQLLEGRLEAVSAAGAADQLLANGATPVAINELKAGVSPFEQVVARLASARQGRVDIDDLILFCRQMYTLIKSGVPMLRALRGLSEMIRKPAMATTLQAVAEDLESGRDLSGSLRRHPKVFPPLLSSMVQVGEGSGQLEESFLQISRYLIREKETADQIRSAMRYPTFVVVAISIAMAVITLFVIPAFEKLYQGAGAALPLPTRIILGVSNFAVSWWWAMVLAGVAALFAWRAYLGTENGRLVWDRFKLRLPVIGSILHRATLIRFCRGFAMGYGAGVPLIQSLAFTAQAVGNAFVEKRLGRLRHSVERGDTLTRSAATSEMFTPLVLQMLAVGEETGSVDTMLVEVAEFYEREVEYDVSRLASSIEPLLIVLIGAMVLVLALGVFLPMWNMATVMRGG</sequence>
<keyword evidence="3" id="KW-1003">Cell membrane</keyword>
<feature type="transmembrane region" description="Helical" evidence="8">
    <location>
        <begin position="177"/>
        <end position="197"/>
    </location>
</feature>
<gene>
    <name evidence="10" type="ORF">A7E78_08490</name>
</gene>
<dbReference type="FunFam" id="1.20.81.30:FF:000001">
    <property type="entry name" value="Type II secretion system protein F"/>
    <property type="match status" value="2"/>
</dbReference>
<evidence type="ECO:0000256" key="2">
    <source>
        <dbReference type="ARBA" id="ARBA00005745"/>
    </source>
</evidence>
<feature type="domain" description="Type II secretion system protein GspF" evidence="9">
    <location>
        <begin position="278"/>
        <end position="400"/>
    </location>
</feature>
<dbReference type="Pfam" id="PF00482">
    <property type="entry name" value="T2SSF"/>
    <property type="match status" value="2"/>
</dbReference>
<evidence type="ECO:0000313" key="11">
    <source>
        <dbReference type="Proteomes" id="UP000182517"/>
    </source>
</evidence>
<keyword evidence="4" id="KW-0997">Cell inner membrane</keyword>
<dbReference type="KEGG" id="pef:A7E78_08490"/>
<evidence type="ECO:0000256" key="4">
    <source>
        <dbReference type="ARBA" id="ARBA00022519"/>
    </source>
</evidence>
<keyword evidence="7 8" id="KW-0472">Membrane</keyword>
<dbReference type="STRING" id="1842532.A7E78_08490"/>
<dbReference type="OrthoDB" id="9805682at2"/>
<evidence type="ECO:0000256" key="3">
    <source>
        <dbReference type="ARBA" id="ARBA00022475"/>
    </source>
</evidence>
<feature type="domain" description="Type II secretion system protein GspF" evidence="9">
    <location>
        <begin position="75"/>
        <end position="198"/>
    </location>
</feature>
<keyword evidence="5 8" id="KW-0812">Transmembrane</keyword>
<protein>
    <submittedName>
        <fullName evidence="10">MSHA biogenesis protein MshG</fullName>
    </submittedName>
</protein>
<keyword evidence="6 8" id="KW-1133">Transmembrane helix</keyword>